<sequence length="83" mass="9434">MTSVFQCQTIEPEVTWFINENKVYVNKDIVLESMNEGFLTALIFALYTNSAGNPDWLRTNRRVNAMVRNVSSFAGDRNLGGAW</sequence>
<proteinExistence type="predicted"/>
<accession>A0A428NA55</accession>
<reference evidence="1 2" key="1">
    <citation type="submission" date="2018-10" db="EMBL/GenBank/DDBJ databases">
        <title>Draft genome sequence of Bacillus salarius IM0101, isolated from a hypersaline soil in Inner Mongolia, China.</title>
        <authorList>
            <person name="Yamprayoonswat W."/>
            <person name="Boonvisut S."/>
            <person name="Jumpathong W."/>
            <person name="Sittihan S."/>
            <person name="Ruangsuj P."/>
            <person name="Wanthongcharoen S."/>
            <person name="Thongpramul N."/>
            <person name="Pimmason S."/>
            <person name="Yu B."/>
            <person name="Yasawong M."/>
        </authorList>
    </citation>
    <scope>NUCLEOTIDE SEQUENCE [LARGE SCALE GENOMIC DNA]</scope>
    <source>
        <strain evidence="1 2">IM0101</strain>
    </source>
</reference>
<protein>
    <submittedName>
        <fullName evidence="1">Uncharacterized protein</fullName>
    </submittedName>
</protein>
<name>A0A428NA55_9BACI</name>
<evidence type="ECO:0000313" key="1">
    <source>
        <dbReference type="EMBL" id="RSL35210.1"/>
    </source>
</evidence>
<dbReference type="AlphaFoldDB" id="A0A428NA55"/>
<evidence type="ECO:0000313" key="2">
    <source>
        <dbReference type="Proteomes" id="UP000275076"/>
    </source>
</evidence>
<comment type="caution">
    <text evidence="1">The sequence shown here is derived from an EMBL/GenBank/DDBJ whole genome shotgun (WGS) entry which is preliminary data.</text>
</comment>
<organism evidence="1 2">
    <name type="scientific">Salibacterium salarium</name>
    <dbReference type="NCBI Taxonomy" id="284579"/>
    <lineage>
        <taxon>Bacteria</taxon>
        <taxon>Bacillati</taxon>
        <taxon>Bacillota</taxon>
        <taxon>Bacilli</taxon>
        <taxon>Bacillales</taxon>
        <taxon>Bacillaceae</taxon>
    </lineage>
</organism>
<dbReference type="OrthoDB" id="9811471at2"/>
<dbReference type="EMBL" id="RBVX01000001">
    <property type="protein sequence ID" value="RSL35210.1"/>
    <property type="molecule type" value="Genomic_DNA"/>
</dbReference>
<dbReference type="RefSeq" id="WP_125553616.1">
    <property type="nucleotide sequence ID" value="NZ_RBVX01000001.1"/>
</dbReference>
<gene>
    <name evidence="1" type="ORF">D7Z54_01150</name>
</gene>
<keyword evidence="2" id="KW-1185">Reference proteome</keyword>
<dbReference type="Proteomes" id="UP000275076">
    <property type="component" value="Unassembled WGS sequence"/>
</dbReference>